<proteinExistence type="predicted"/>
<dbReference type="RefSeq" id="WP_102844287.1">
    <property type="nucleotide sequence ID" value="NZ_PDZR01000016.1"/>
</dbReference>
<dbReference type="EMBL" id="PDZR01000016">
    <property type="protein sequence ID" value="PNG25359.1"/>
    <property type="molecule type" value="Genomic_DNA"/>
</dbReference>
<sequence length="311" mass="34987">MTTLVEQGHRFGGVWTELKLDAVHYYLGFFTKVLKTTPFDLWYIDAFAGSGSRIETRNCGGLFEGAPVETTTEQLAGSVMRALSVDPPFKRHVFIEGNAARFRELDAIRKENPGKLIECRHGDANTELRSIFASQPWSQQIGGRGNHRAVVFLDPYGMNVEWATLGRLANTQAVDVWYLFPLQAVTRQLSGDLNNVDAHKQNRLDEIFGTPLWRSELYETQVIPDLFAQTFNTSTRNVTQSQIEAYARKRLENLFRYASEPLPLIADGRGHLFSLFCLSNSSSNKAIELIQKGVHSTLKKFGSASRRTSGH</sequence>
<dbReference type="OrthoDB" id="7838592at2"/>
<dbReference type="NCBIfam" id="TIGR04474">
    <property type="entry name" value="tcm_partner"/>
    <property type="match status" value="1"/>
</dbReference>
<gene>
    <name evidence="1" type="ORF">CR492_13575</name>
</gene>
<name>A0A2J7TF18_METSI</name>
<evidence type="ECO:0008006" key="3">
    <source>
        <dbReference type="Google" id="ProtNLM"/>
    </source>
</evidence>
<evidence type="ECO:0000313" key="2">
    <source>
        <dbReference type="Proteomes" id="UP000236286"/>
    </source>
</evidence>
<dbReference type="InterPro" id="IPR031009">
    <property type="entry name" value="Tcm_partner"/>
</dbReference>
<organism evidence="1 2">
    <name type="scientific">Methylocella silvestris</name>
    <dbReference type="NCBI Taxonomy" id="199596"/>
    <lineage>
        <taxon>Bacteria</taxon>
        <taxon>Pseudomonadati</taxon>
        <taxon>Pseudomonadota</taxon>
        <taxon>Alphaproteobacteria</taxon>
        <taxon>Hyphomicrobiales</taxon>
        <taxon>Beijerinckiaceae</taxon>
        <taxon>Methylocella</taxon>
    </lineage>
</organism>
<dbReference type="AlphaFoldDB" id="A0A2J7TF18"/>
<comment type="caution">
    <text evidence="1">The sequence shown here is derived from an EMBL/GenBank/DDBJ whole genome shotgun (WGS) entry which is preliminary data.</text>
</comment>
<reference evidence="1 2" key="1">
    <citation type="submission" date="2017-10" db="EMBL/GenBank/DDBJ databases">
        <title>Genome announcement of Methylocella silvestris TVC from permafrost.</title>
        <authorList>
            <person name="Wang J."/>
            <person name="Geng K."/>
            <person name="Ul-Haque F."/>
            <person name="Crombie A.T."/>
            <person name="Street L.E."/>
            <person name="Wookey P.A."/>
            <person name="Murrell J.C."/>
            <person name="Pratscher J."/>
        </authorList>
    </citation>
    <scope>NUCLEOTIDE SEQUENCE [LARGE SCALE GENOMIC DNA]</scope>
    <source>
        <strain evidence="1 2">TVC</strain>
    </source>
</reference>
<dbReference type="Proteomes" id="UP000236286">
    <property type="component" value="Unassembled WGS sequence"/>
</dbReference>
<evidence type="ECO:0000313" key="1">
    <source>
        <dbReference type="EMBL" id="PNG25359.1"/>
    </source>
</evidence>
<accession>A0A2J7TF18</accession>
<protein>
    <recommendedName>
        <fullName evidence="3">Three-Cys-motif partner protein TcmP</fullName>
    </recommendedName>
</protein>